<protein>
    <submittedName>
        <fullName evidence="1">Uncharacterized protein</fullName>
    </submittedName>
</protein>
<evidence type="ECO:0000313" key="2">
    <source>
        <dbReference type="Proteomes" id="UP000250235"/>
    </source>
</evidence>
<accession>A0A2Z7CHX4</accession>
<dbReference type="Proteomes" id="UP000250235">
    <property type="component" value="Unassembled WGS sequence"/>
</dbReference>
<reference evidence="1 2" key="1">
    <citation type="journal article" date="2015" name="Proc. Natl. Acad. Sci. U.S.A.">
        <title>The resurrection genome of Boea hygrometrica: A blueprint for survival of dehydration.</title>
        <authorList>
            <person name="Xiao L."/>
            <person name="Yang G."/>
            <person name="Zhang L."/>
            <person name="Yang X."/>
            <person name="Zhao S."/>
            <person name="Ji Z."/>
            <person name="Zhou Q."/>
            <person name="Hu M."/>
            <person name="Wang Y."/>
            <person name="Chen M."/>
            <person name="Xu Y."/>
            <person name="Jin H."/>
            <person name="Xiao X."/>
            <person name="Hu G."/>
            <person name="Bao F."/>
            <person name="Hu Y."/>
            <person name="Wan P."/>
            <person name="Li L."/>
            <person name="Deng X."/>
            <person name="Kuang T."/>
            <person name="Xiang C."/>
            <person name="Zhu J.K."/>
            <person name="Oliver M.J."/>
            <person name="He Y."/>
        </authorList>
    </citation>
    <scope>NUCLEOTIDE SEQUENCE [LARGE SCALE GENOMIC DNA]</scope>
    <source>
        <strain evidence="2">cv. XS01</strain>
    </source>
</reference>
<dbReference type="AlphaFoldDB" id="A0A2Z7CHX4"/>
<dbReference type="OrthoDB" id="1920930at2759"/>
<evidence type="ECO:0000313" key="1">
    <source>
        <dbReference type="EMBL" id="KZV46610.1"/>
    </source>
</evidence>
<dbReference type="EMBL" id="KQ995467">
    <property type="protein sequence ID" value="KZV46610.1"/>
    <property type="molecule type" value="Genomic_DNA"/>
</dbReference>
<sequence>MEPRSEKLVCVVDKSSPKEAPADISPEDLKKLETWWDHDLKAKCYMLASVFKEQQRRKLPLEDFDVYKLCRHPIIEPRSK</sequence>
<name>A0A2Z7CHX4_9LAMI</name>
<organism evidence="1 2">
    <name type="scientific">Dorcoceras hygrometricum</name>
    <dbReference type="NCBI Taxonomy" id="472368"/>
    <lineage>
        <taxon>Eukaryota</taxon>
        <taxon>Viridiplantae</taxon>
        <taxon>Streptophyta</taxon>
        <taxon>Embryophyta</taxon>
        <taxon>Tracheophyta</taxon>
        <taxon>Spermatophyta</taxon>
        <taxon>Magnoliopsida</taxon>
        <taxon>eudicotyledons</taxon>
        <taxon>Gunneridae</taxon>
        <taxon>Pentapetalae</taxon>
        <taxon>asterids</taxon>
        <taxon>lamiids</taxon>
        <taxon>Lamiales</taxon>
        <taxon>Gesneriaceae</taxon>
        <taxon>Didymocarpoideae</taxon>
        <taxon>Trichosporeae</taxon>
        <taxon>Loxocarpinae</taxon>
        <taxon>Dorcoceras</taxon>
    </lineage>
</organism>
<keyword evidence="2" id="KW-1185">Reference proteome</keyword>
<proteinExistence type="predicted"/>
<gene>
    <name evidence="1" type="ORF">F511_40452</name>
</gene>